<keyword evidence="5" id="KW-1185">Reference proteome</keyword>
<dbReference type="SUPFAM" id="SSF50998">
    <property type="entry name" value="Quinoprotein alcohol dehydrogenase-like"/>
    <property type="match status" value="2"/>
</dbReference>
<dbReference type="STRING" id="1576369.SAMN05421753_10940"/>
<dbReference type="InterPro" id="IPR011047">
    <property type="entry name" value="Quinoprotein_ADH-like_sf"/>
</dbReference>
<feature type="signal peptide" evidence="2">
    <location>
        <begin position="1"/>
        <end position="27"/>
    </location>
</feature>
<dbReference type="Pfam" id="PF13360">
    <property type="entry name" value="PQQ_2"/>
    <property type="match status" value="2"/>
</dbReference>
<gene>
    <name evidence="4" type="ORF">SAMN05421753_10940</name>
</gene>
<dbReference type="SUPFAM" id="SSF48452">
    <property type="entry name" value="TPR-like"/>
    <property type="match status" value="1"/>
</dbReference>
<name>A0A1I3IAG8_9PLAN</name>
<accession>A0A1I3IAG8</accession>
<dbReference type="InterPro" id="IPR011990">
    <property type="entry name" value="TPR-like_helical_dom_sf"/>
</dbReference>
<evidence type="ECO:0000313" key="4">
    <source>
        <dbReference type="EMBL" id="SFI45005.1"/>
    </source>
</evidence>
<protein>
    <submittedName>
        <fullName evidence="4">Outer membrane protein assembly factor BamB, contains PQQ-like beta-propeller repeat</fullName>
    </submittedName>
</protein>
<feature type="domain" description="Pyrrolo-quinoline quinone repeat" evidence="3">
    <location>
        <begin position="619"/>
        <end position="711"/>
    </location>
</feature>
<organism evidence="4 5">
    <name type="scientific">Planctomicrobium piriforme</name>
    <dbReference type="NCBI Taxonomy" id="1576369"/>
    <lineage>
        <taxon>Bacteria</taxon>
        <taxon>Pseudomonadati</taxon>
        <taxon>Planctomycetota</taxon>
        <taxon>Planctomycetia</taxon>
        <taxon>Planctomycetales</taxon>
        <taxon>Planctomycetaceae</taxon>
        <taxon>Planctomicrobium</taxon>
    </lineage>
</organism>
<evidence type="ECO:0000259" key="3">
    <source>
        <dbReference type="Pfam" id="PF13360"/>
    </source>
</evidence>
<dbReference type="RefSeq" id="WP_175517409.1">
    <property type="nucleotide sequence ID" value="NZ_FOQD01000009.1"/>
</dbReference>
<keyword evidence="2" id="KW-0732">Signal</keyword>
<proteinExistence type="predicted"/>
<reference evidence="5" key="1">
    <citation type="submission" date="2016-10" db="EMBL/GenBank/DDBJ databases">
        <authorList>
            <person name="Varghese N."/>
            <person name="Submissions S."/>
        </authorList>
    </citation>
    <scope>NUCLEOTIDE SEQUENCE [LARGE SCALE GENOMIC DNA]</scope>
    <source>
        <strain evidence="5">DSM 26348</strain>
    </source>
</reference>
<dbReference type="PANTHER" id="PTHR34512:SF30">
    <property type="entry name" value="OUTER MEMBRANE PROTEIN ASSEMBLY FACTOR BAMB"/>
    <property type="match status" value="1"/>
</dbReference>
<feature type="region of interest" description="Disordered" evidence="1">
    <location>
        <begin position="1509"/>
        <end position="1528"/>
    </location>
</feature>
<dbReference type="Gene3D" id="2.130.10.10">
    <property type="entry name" value="YVTN repeat-like/Quinoprotein amine dehydrogenase"/>
    <property type="match status" value="2"/>
</dbReference>
<evidence type="ECO:0000256" key="1">
    <source>
        <dbReference type="SAM" id="MobiDB-lite"/>
    </source>
</evidence>
<feature type="compositionally biased region" description="Pro residues" evidence="1">
    <location>
        <begin position="1519"/>
        <end position="1528"/>
    </location>
</feature>
<dbReference type="InterPro" id="IPR002372">
    <property type="entry name" value="PQQ_rpt_dom"/>
</dbReference>
<feature type="domain" description="Pyrrolo-quinoline quinone repeat" evidence="3">
    <location>
        <begin position="438"/>
        <end position="561"/>
    </location>
</feature>
<feature type="chain" id="PRO_5011555364" evidence="2">
    <location>
        <begin position="28"/>
        <end position="1528"/>
    </location>
</feature>
<dbReference type="InterPro" id="IPR015943">
    <property type="entry name" value="WD40/YVTN_repeat-like_dom_sf"/>
</dbReference>
<dbReference type="SMART" id="SM00564">
    <property type="entry name" value="PQQ"/>
    <property type="match status" value="5"/>
</dbReference>
<sequence>MVLQSFPRLPALLAMLAVCLSASQLSAQGKGKNPLGELFRSIDRGIRETGEELEREKTGRDQLDIRPIQRPEDNRRLHQAQDLIQQSRWHDAIEVLQFLLEEETDAFTFSPTREFHSLQMEVDRALGALPPDGLRNYLNKYSPVADRLLQQALQEQNEELLLHAAARYFQTPAGRTALQKLAQLWEDQAQFGRAAAAWQRLAATAAPEDVKSLQRSAALALARAGRTDDALQIAATLQDESLNNQIRTIPVPPSAPEQQVSPFQTFPKALAAAHDPDPVLSPRWSQPLIERHSVQTQLHDLAEDLGEQGRVLIPTIQPLIVNGKLIFRSLRGLQVRDLATGRMLWDRRMQDSPEELVTRPRNENDLDVDQQLYYRETLFEHHQLTSLVYRDDVYGGLSSDGLRLFAVESTGEAVMMSPIQLWQHSEEGEERDSPWATNELAAYDLETGRELWRAGGKQIEDPFSRPLAGTYFFGPPTPDGADLYVIGESGGEVSLICLSARTGEERWSQPLAAPGRPIGEDTVRRYWPCRPVLAEGVILCPTTCGWLTAIDQSSHRLLWTARFAPRLDQHRQFRGGYSVQTMQELNRRWHCAIPMVTRGRVIFTPPEMPDEFGMTQPMVYCLDLLTGKTLWEQSKGERSSGTGLYLAGIWNDQALLVGSGAVTARNISGHGETLWTVALPEPPCGRALIVNDKMLIPVDGKSLLRIDLKTAAIDQRAILVDPQLTLGNLHLDQAALVSLTYEHVGVFPVEASQSIPDADPLAIARQGISSAQVLLANNQHDAALTALSAVEQPGELPPAIVREIALLRWQGLSQRLRANDSEQHDATLAQLHQIATELDRLPEYQRLLADNLLAQGDYSSALNVYLDIFVSSPPDLRVEDGDRIVRIDSWTGGRLHELFQSLPDDGERATFGGKTAARLQRFSLDPVKRDRWARALYFHPLGLQLELNLAQSDLETGRKSAALTRLQRVAGGDDPELRAQALLMLADQLAQLGWQRDAANCYLRLQQSPNHKLANETQTHDAAAKGIQSLGEQPSVVSNSRLWQGAWQLERIGLSGSELGLTSVDSVGSGFEALEALRLLHDPDLQRFRIEDRASGRFLASFPLRAMVSLDHQPSVAARLQGGYAFVVHRGVLHALDWAGQQVQWTWSPELRGQALNRLASVHSNQHYTLQPISQFITTRQYHANRHQTGYLVASNERALLLLCRDWIALDPVSGEELWRVTRAPDRGQASAVGMDWFAVSSRNDRELLSAIDGRRGTEDEQSERAARAISVVGDDFIILRRRARQTPDTPGCDLQRVTRQGDVVWRVDLPVSAWLALPDAQTLCWLSTEGDFSVVDFAQGQQHLVAKLPGIRNEGKLPVSVLADDDRYYAIVEDAETQPTYINMGGINASGSVFAFDRTGKRLWNYESPRMQQTGQVNLDTQRVPPKWPLKLLIQDFSENPLLLLVGDASDHTGDLYFHRLRMVGLDKATGVPVIDWEQPSESGGFSFLHVDPEQRLIELRTYNERLRLSPHAKQTAPTPPVEEPKP</sequence>
<evidence type="ECO:0000256" key="2">
    <source>
        <dbReference type="SAM" id="SignalP"/>
    </source>
</evidence>
<dbReference type="InterPro" id="IPR018391">
    <property type="entry name" value="PQQ_b-propeller_rpt"/>
</dbReference>
<dbReference type="PANTHER" id="PTHR34512">
    <property type="entry name" value="CELL SURFACE PROTEIN"/>
    <property type="match status" value="1"/>
</dbReference>
<evidence type="ECO:0000313" key="5">
    <source>
        <dbReference type="Proteomes" id="UP000199518"/>
    </source>
</evidence>
<feature type="region of interest" description="Disordered" evidence="1">
    <location>
        <begin position="50"/>
        <end position="74"/>
    </location>
</feature>
<dbReference type="EMBL" id="FOQD01000009">
    <property type="protein sequence ID" value="SFI45005.1"/>
    <property type="molecule type" value="Genomic_DNA"/>
</dbReference>
<dbReference type="Proteomes" id="UP000199518">
    <property type="component" value="Unassembled WGS sequence"/>
</dbReference>